<dbReference type="Pfam" id="PF00460">
    <property type="entry name" value="Flg_bb_rod"/>
    <property type="match status" value="1"/>
</dbReference>
<evidence type="ECO:0000259" key="9">
    <source>
        <dbReference type="Pfam" id="PF22638"/>
    </source>
</evidence>
<dbReference type="InterPro" id="IPR001444">
    <property type="entry name" value="Flag_bb_rod_N"/>
</dbReference>
<feature type="domain" description="Flagellar hook-associated protein FlgK helical" evidence="9">
    <location>
        <begin position="89"/>
        <end position="322"/>
    </location>
</feature>
<gene>
    <name evidence="10" type="primary">flgK</name>
    <name evidence="10" type="ORF">ACFP85_10320</name>
</gene>
<evidence type="ECO:0000313" key="11">
    <source>
        <dbReference type="Proteomes" id="UP001596364"/>
    </source>
</evidence>
<dbReference type="EMBL" id="JBHSUS010000001">
    <property type="protein sequence ID" value="MFC6440541.1"/>
    <property type="molecule type" value="Genomic_DNA"/>
</dbReference>
<dbReference type="Proteomes" id="UP001596364">
    <property type="component" value="Unassembled WGS sequence"/>
</dbReference>
<organism evidence="10 11">
    <name type="scientific">Pseudobowmanella zhangzhouensis</name>
    <dbReference type="NCBI Taxonomy" id="1537679"/>
    <lineage>
        <taxon>Bacteria</taxon>
        <taxon>Pseudomonadati</taxon>
        <taxon>Pseudomonadota</taxon>
        <taxon>Gammaproteobacteria</taxon>
        <taxon>Alteromonadales</taxon>
        <taxon>Alteromonadaceae</taxon>
    </lineage>
</organism>
<keyword evidence="10" id="KW-0966">Cell projection</keyword>
<evidence type="ECO:0000256" key="1">
    <source>
        <dbReference type="ARBA" id="ARBA00004365"/>
    </source>
</evidence>
<keyword evidence="10" id="KW-0969">Cilium</keyword>
<comment type="caution">
    <text evidence="10">The sequence shown here is derived from an EMBL/GenBank/DDBJ whole genome shotgun (WGS) entry which is preliminary data.</text>
</comment>
<evidence type="ECO:0000259" key="8">
    <source>
        <dbReference type="Pfam" id="PF06429"/>
    </source>
</evidence>
<dbReference type="PANTHER" id="PTHR30033">
    <property type="entry name" value="FLAGELLAR HOOK-ASSOCIATED PROTEIN 1"/>
    <property type="match status" value="1"/>
</dbReference>
<feature type="domain" description="Flagellar basal-body/hook protein C-terminal" evidence="8">
    <location>
        <begin position="669"/>
        <end position="707"/>
    </location>
</feature>
<feature type="domain" description="Flagellar basal body rod protein N-terminal" evidence="7">
    <location>
        <begin position="8"/>
        <end position="37"/>
    </location>
</feature>
<keyword evidence="5" id="KW-0964">Secreted</keyword>
<comment type="subcellular location">
    <subcellularLocation>
        <location evidence="1">Bacterial flagellum</location>
    </subcellularLocation>
    <subcellularLocation>
        <location evidence="2">Secreted</location>
    </subcellularLocation>
</comment>
<dbReference type="PANTHER" id="PTHR30033:SF1">
    <property type="entry name" value="FLAGELLAR HOOK-ASSOCIATED PROTEIN 1"/>
    <property type="match status" value="1"/>
</dbReference>
<protein>
    <recommendedName>
        <fullName evidence="4">Flagellar hook-associated protein 1</fullName>
    </recommendedName>
</protein>
<sequence>MAITTDLLNIATSGLRAQQTLLQTTGNNISNVNTEGYVRQRTSLEAEKNGGVGQSYTSRVLDQFALNQMRRDTSHFSELEAYYDKAQLLDEAFANSDASLSTSISKFFASLQTAADEPNNMAARSLVLGEGESLLGHFAYLSGYTQDLESDLNIEFESLTDRANSLIEKIADINQQIKITQSANVKDTPGVLMDQRDQAILELSELVGLQTQNRDDGSTLVYLDTGQALVMEDGTFNVFSISGDPDPNNKELRLYNGTRGVTINLPDTEVGGRIGGLYTYRDELLNDAQRSLGQISLALADAVNQQNHLGMDLDGQLGGDIFTLPTVAGMEYKDNSNLALRLNSRVEAGRANELTTADYKITINNATAGAPATADLTVEVLNPDGTAVTDINGSPLVFTYNGVNAGPGEWVSIADGLQVELPDAASYADGDAFLIQPTKYAAQYLDMNTVRGEDLALASPIRVSSDINNLGDTIIIGTSVTNTTVDATNTDPDTSAFTAAGSLQGPGAAPGGGVGAPAEIYFTAADTYEIRDSAGTVIVTVAGTNTLENLLGQGAAQAGWPAAWTALNDYPGYDFSLQGIPKAGDSFTLSFNTDGTDDNRNGLALANLENVDTLRRNASVAVGGTNQYTFHAAFSTTVGVIGEKVSSADIAYQAADAMLTHSKNWHESVSGVSLDEEAANLVRFQQAYAASARLLSTAQTLFDTILSAAR</sequence>
<dbReference type="RefSeq" id="WP_131258335.1">
    <property type="nucleotide sequence ID" value="NZ_JBHSUS010000001.1"/>
</dbReference>
<keyword evidence="6" id="KW-0975">Bacterial flagellum</keyword>
<evidence type="ECO:0000256" key="6">
    <source>
        <dbReference type="ARBA" id="ARBA00023143"/>
    </source>
</evidence>
<evidence type="ECO:0000256" key="5">
    <source>
        <dbReference type="ARBA" id="ARBA00022525"/>
    </source>
</evidence>
<comment type="similarity">
    <text evidence="3">Belongs to the flagella basal body rod proteins family.</text>
</comment>
<dbReference type="SUPFAM" id="SSF64518">
    <property type="entry name" value="Phase 1 flagellin"/>
    <property type="match status" value="2"/>
</dbReference>
<accession>A0ABW1XL56</accession>
<dbReference type="InterPro" id="IPR053927">
    <property type="entry name" value="FlgK_helical"/>
</dbReference>
<dbReference type="PRINTS" id="PR01005">
    <property type="entry name" value="FLGHOOKAP1"/>
</dbReference>
<dbReference type="Pfam" id="PF22638">
    <property type="entry name" value="FlgK_D1"/>
    <property type="match status" value="1"/>
</dbReference>
<evidence type="ECO:0000256" key="2">
    <source>
        <dbReference type="ARBA" id="ARBA00004613"/>
    </source>
</evidence>
<evidence type="ECO:0000256" key="4">
    <source>
        <dbReference type="ARBA" id="ARBA00016244"/>
    </source>
</evidence>
<dbReference type="NCBIfam" id="TIGR02492">
    <property type="entry name" value="flgK_ends"/>
    <property type="match status" value="1"/>
</dbReference>
<proteinExistence type="inferred from homology"/>
<reference evidence="11" key="1">
    <citation type="journal article" date="2019" name="Int. J. Syst. Evol. Microbiol.">
        <title>The Global Catalogue of Microorganisms (GCM) 10K type strain sequencing project: providing services to taxonomists for standard genome sequencing and annotation.</title>
        <authorList>
            <consortium name="The Broad Institute Genomics Platform"/>
            <consortium name="The Broad Institute Genome Sequencing Center for Infectious Disease"/>
            <person name="Wu L."/>
            <person name="Ma J."/>
        </authorList>
    </citation>
    <scope>NUCLEOTIDE SEQUENCE [LARGE SCALE GENOMIC DNA]</scope>
    <source>
        <strain evidence="11">CGMCC 1.16031</strain>
    </source>
</reference>
<dbReference type="InterPro" id="IPR002371">
    <property type="entry name" value="FlgK"/>
</dbReference>
<evidence type="ECO:0000256" key="3">
    <source>
        <dbReference type="ARBA" id="ARBA00009677"/>
    </source>
</evidence>
<dbReference type="InterPro" id="IPR010930">
    <property type="entry name" value="Flg_bb/hook_C_dom"/>
</dbReference>
<keyword evidence="11" id="KW-1185">Reference proteome</keyword>
<evidence type="ECO:0000313" key="10">
    <source>
        <dbReference type="EMBL" id="MFC6440541.1"/>
    </source>
</evidence>
<keyword evidence="10" id="KW-0282">Flagellum</keyword>
<dbReference type="Pfam" id="PF06429">
    <property type="entry name" value="Flg_bbr_C"/>
    <property type="match status" value="1"/>
</dbReference>
<name>A0ABW1XL56_9ALTE</name>
<evidence type="ECO:0000259" key="7">
    <source>
        <dbReference type="Pfam" id="PF00460"/>
    </source>
</evidence>